<keyword evidence="2" id="KW-1185">Reference proteome</keyword>
<evidence type="ECO:0000313" key="2">
    <source>
        <dbReference type="Proteomes" id="UP001161405"/>
    </source>
</evidence>
<name>A0ABQ5UR00_9HYPH</name>
<evidence type="ECO:0000313" key="1">
    <source>
        <dbReference type="EMBL" id="GLQ16357.1"/>
    </source>
</evidence>
<proteinExistence type="predicted"/>
<dbReference type="InterPro" id="IPR049253">
    <property type="entry name" value="DUF6886"/>
</dbReference>
<reference evidence="1" key="2">
    <citation type="submission" date="2023-01" db="EMBL/GenBank/DDBJ databases">
        <title>Draft genome sequence of Maritalea porphyrae strain NBRC 107169.</title>
        <authorList>
            <person name="Sun Q."/>
            <person name="Mori K."/>
        </authorList>
    </citation>
    <scope>NUCLEOTIDE SEQUENCE</scope>
    <source>
        <strain evidence="1">NBRC 107169</strain>
    </source>
</reference>
<accession>A0ABQ5UR00</accession>
<dbReference type="EMBL" id="BSNI01000001">
    <property type="protein sequence ID" value="GLQ16357.1"/>
    <property type="molecule type" value="Genomic_DNA"/>
</dbReference>
<organism evidence="1 2">
    <name type="scientific">Maritalea porphyrae</name>
    <dbReference type="NCBI Taxonomy" id="880732"/>
    <lineage>
        <taxon>Bacteria</taxon>
        <taxon>Pseudomonadati</taxon>
        <taxon>Pseudomonadota</taxon>
        <taxon>Alphaproteobacteria</taxon>
        <taxon>Hyphomicrobiales</taxon>
        <taxon>Devosiaceae</taxon>
        <taxon>Maritalea</taxon>
    </lineage>
</organism>
<gene>
    <name evidence="1" type="ORF">GCM10007879_06060</name>
</gene>
<sequence length="145" mass="16811">MSVWAISAHRVQNYLLPRNCPRICVWAGEKTNEQDRHKLRHANSIIAIERAWFERAESTPLFAYMFDSDGFEIEDANAGYFTSNQDQIPEDVQEIDDPLRHLNRLGTRLEVLEELHSFKETILSSSFAFSMIRMRNAAPIQPTQT</sequence>
<dbReference type="Pfam" id="PF21820">
    <property type="entry name" value="DUF6886"/>
    <property type="match status" value="1"/>
</dbReference>
<reference evidence="1" key="1">
    <citation type="journal article" date="2014" name="Int. J. Syst. Evol. Microbiol.">
        <title>Complete genome of a new Firmicutes species belonging to the dominant human colonic microbiota ('Ruminococcus bicirculans') reveals two chromosomes and a selective capacity to utilize plant glucans.</title>
        <authorList>
            <consortium name="NISC Comparative Sequencing Program"/>
            <person name="Wegmann U."/>
            <person name="Louis P."/>
            <person name="Goesmann A."/>
            <person name="Henrissat B."/>
            <person name="Duncan S.H."/>
            <person name="Flint H.J."/>
        </authorList>
    </citation>
    <scope>NUCLEOTIDE SEQUENCE</scope>
    <source>
        <strain evidence="1">NBRC 107169</strain>
    </source>
</reference>
<comment type="caution">
    <text evidence="1">The sequence shown here is derived from an EMBL/GenBank/DDBJ whole genome shotgun (WGS) entry which is preliminary data.</text>
</comment>
<dbReference type="Proteomes" id="UP001161405">
    <property type="component" value="Unassembled WGS sequence"/>
</dbReference>
<protein>
    <submittedName>
        <fullName evidence="1">Uncharacterized protein</fullName>
    </submittedName>
</protein>